<protein>
    <submittedName>
        <fullName evidence="2">GNAT family N-acetyltransferase</fullName>
    </submittedName>
</protein>
<dbReference type="CDD" id="cd04301">
    <property type="entry name" value="NAT_SF"/>
    <property type="match status" value="1"/>
</dbReference>
<comment type="caution">
    <text evidence="2">The sequence shown here is derived from an EMBL/GenBank/DDBJ whole genome shotgun (WGS) entry which is preliminary data.</text>
</comment>
<keyword evidence="3" id="KW-1185">Reference proteome</keyword>
<dbReference type="Pfam" id="PF00583">
    <property type="entry name" value="Acetyltransf_1"/>
    <property type="match status" value="1"/>
</dbReference>
<evidence type="ECO:0000313" key="3">
    <source>
        <dbReference type="Proteomes" id="UP000661112"/>
    </source>
</evidence>
<dbReference type="RefSeq" id="WP_190466566.1">
    <property type="nucleotide sequence ID" value="NZ_JACJSG010000003.1"/>
</dbReference>
<dbReference type="InterPro" id="IPR000182">
    <property type="entry name" value="GNAT_dom"/>
</dbReference>
<name>A0ABR8CYF0_9NOST</name>
<dbReference type="PROSITE" id="PS51186">
    <property type="entry name" value="GNAT"/>
    <property type="match status" value="1"/>
</dbReference>
<dbReference type="EMBL" id="JACJSG010000003">
    <property type="protein sequence ID" value="MBD2499534.1"/>
    <property type="molecule type" value="Genomic_DNA"/>
</dbReference>
<gene>
    <name evidence="2" type="ORF">H6G83_02690</name>
</gene>
<accession>A0ABR8CYF0</accession>
<dbReference type="Proteomes" id="UP000661112">
    <property type="component" value="Unassembled WGS sequence"/>
</dbReference>
<feature type="domain" description="N-acetyltransferase" evidence="1">
    <location>
        <begin position="38"/>
        <end position="178"/>
    </location>
</feature>
<dbReference type="SUPFAM" id="SSF55729">
    <property type="entry name" value="Acyl-CoA N-acyltransferases (Nat)"/>
    <property type="match status" value="1"/>
</dbReference>
<dbReference type="Gene3D" id="3.40.630.30">
    <property type="match status" value="1"/>
</dbReference>
<sequence>MLQEVTTWYLEMLDPKQLRPSTPGDYQLRIEQAKIPSPEFSRFLYTSVGGNYYWINRLSWNYERWQIYLHRPELETWVAYISGTPAGYIELEKQPEDNVEIAYFGIMPQFIGQRLGGYLLSQGVKRGWEMGARRIWVHTCSLDSPYALRNYQSRGFEIYQQELHIENTPDKPIGPWLGAYG</sequence>
<dbReference type="InterPro" id="IPR016181">
    <property type="entry name" value="Acyl_CoA_acyltransferase"/>
</dbReference>
<reference evidence="2 3" key="1">
    <citation type="journal article" date="2020" name="ISME J.">
        <title>Comparative genomics reveals insights into cyanobacterial evolution and habitat adaptation.</title>
        <authorList>
            <person name="Chen M.Y."/>
            <person name="Teng W.K."/>
            <person name="Zhao L."/>
            <person name="Hu C.X."/>
            <person name="Zhou Y.K."/>
            <person name="Han B.P."/>
            <person name="Song L.R."/>
            <person name="Shu W.S."/>
        </authorList>
    </citation>
    <scope>NUCLEOTIDE SEQUENCE [LARGE SCALE GENOMIC DNA]</scope>
    <source>
        <strain evidence="2 3">FACHB-119</strain>
    </source>
</reference>
<organism evidence="2 3">
    <name type="scientific">Anabaena azotica FACHB-119</name>
    <dbReference type="NCBI Taxonomy" id="947527"/>
    <lineage>
        <taxon>Bacteria</taxon>
        <taxon>Bacillati</taxon>
        <taxon>Cyanobacteriota</taxon>
        <taxon>Cyanophyceae</taxon>
        <taxon>Nostocales</taxon>
        <taxon>Nostocaceae</taxon>
        <taxon>Anabaena</taxon>
        <taxon>Anabaena azotica</taxon>
    </lineage>
</organism>
<evidence type="ECO:0000259" key="1">
    <source>
        <dbReference type="PROSITE" id="PS51186"/>
    </source>
</evidence>
<proteinExistence type="predicted"/>
<evidence type="ECO:0000313" key="2">
    <source>
        <dbReference type="EMBL" id="MBD2499534.1"/>
    </source>
</evidence>